<dbReference type="InterPro" id="IPR029021">
    <property type="entry name" value="Prot-tyrosine_phosphatase-like"/>
</dbReference>
<dbReference type="SUPFAM" id="SSF52799">
    <property type="entry name" value="(Phosphotyrosine protein) phosphatases II"/>
    <property type="match status" value="1"/>
</dbReference>
<evidence type="ECO:0000259" key="1">
    <source>
        <dbReference type="PROSITE" id="PS50056"/>
    </source>
</evidence>
<dbReference type="Gene3D" id="3.90.190.10">
    <property type="entry name" value="Protein tyrosine phosphatase superfamily"/>
    <property type="match status" value="1"/>
</dbReference>
<dbReference type="Pfam" id="PF13350">
    <property type="entry name" value="Y_phosphatase3"/>
    <property type="match status" value="1"/>
</dbReference>
<dbReference type="InterPro" id="IPR000387">
    <property type="entry name" value="Tyr_Pase_dom"/>
</dbReference>
<reference evidence="2 3" key="1">
    <citation type="journal article" date="2019" name="Emerg. Microbes Infect.">
        <title>Comprehensive subspecies identification of 175 nontuberculous mycobacteria species based on 7547 genomic profiles.</title>
        <authorList>
            <person name="Matsumoto Y."/>
            <person name="Kinjo T."/>
            <person name="Motooka D."/>
            <person name="Nabeya D."/>
            <person name="Jung N."/>
            <person name="Uechi K."/>
            <person name="Horii T."/>
            <person name="Iida T."/>
            <person name="Fujita J."/>
            <person name="Nakamura S."/>
        </authorList>
    </citation>
    <scope>NUCLEOTIDE SEQUENCE [LARGE SCALE GENOMIC DNA]</scope>
    <source>
        <strain evidence="2 3">JCM 14742</strain>
    </source>
</reference>
<keyword evidence="3" id="KW-1185">Reference proteome</keyword>
<evidence type="ECO:0000313" key="2">
    <source>
        <dbReference type="EMBL" id="BBZ43443.1"/>
    </source>
</evidence>
<proteinExistence type="predicted"/>
<dbReference type="GO" id="GO:0004721">
    <property type="term" value="F:phosphoprotein phosphatase activity"/>
    <property type="evidence" value="ECO:0007669"/>
    <property type="project" value="InterPro"/>
</dbReference>
<dbReference type="AlphaFoldDB" id="A0A7I7YR62"/>
<evidence type="ECO:0000313" key="3">
    <source>
        <dbReference type="Proteomes" id="UP000467105"/>
    </source>
</evidence>
<feature type="domain" description="Tyrosine specific protein phosphatases" evidence="1">
    <location>
        <begin position="143"/>
        <end position="216"/>
    </location>
</feature>
<protein>
    <submittedName>
        <fullName evidence="2">Phosphotyrosine protein phosphatase</fullName>
    </submittedName>
</protein>
<sequence length="277" mass="29900">MGAATAGRRAHAERRVGMIAEVSGAWNCRDVAHAAGIRAGRLFRSSELSGVDDDGRAALGRLGVTDVADLRSVGEVERHGASVVPDGVAVHRLAFDGDRVAPHEQAFERMLSEKPDGEDPVAAARRFMIEEYERFSALPGTRAALGKVIRMVADGRSVLISCFAGKDRTGLAVAVVLEAVGVDRDSITSDFLASNESVPALREHILRGIETRTEKVTPELLDYVRTRLPDQVLGVREEYLDAARKTIDRQYGSLARFLGAAGVDDQALRRARSALLS</sequence>
<organism evidence="2 3">
    <name type="scientific">Mycobacterium parmense</name>
    <dbReference type="NCBI Taxonomy" id="185642"/>
    <lineage>
        <taxon>Bacteria</taxon>
        <taxon>Bacillati</taxon>
        <taxon>Actinomycetota</taxon>
        <taxon>Actinomycetes</taxon>
        <taxon>Mycobacteriales</taxon>
        <taxon>Mycobacteriaceae</taxon>
        <taxon>Mycobacterium</taxon>
        <taxon>Mycobacterium simiae complex</taxon>
    </lineage>
</organism>
<dbReference type="PROSITE" id="PS50056">
    <property type="entry name" value="TYR_PHOSPHATASE_2"/>
    <property type="match status" value="1"/>
</dbReference>
<accession>A0A7I7YR62</accession>
<dbReference type="Proteomes" id="UP000467105">
    <property type="component" value="Chromosome"/>
</dbReference>
<dbReference type="EMBL" id="AP022614">
    <property type="protein sequence ID" value="BBZ43443.1"/>
    <property type="molecule type" value="Genomic_DNA"/>
</dbReference>
<dbReference type="RefSeq" id="WP_269475418.1">
    <property type="nucleotide sequence ID" value="NZ_AP022614.1"/>
</dbReference>
<gene>
    <name evidence="2" type="ORF">MPRM_07240</name>
</gene>
<dbReference type="InterPro" id="IPR026893">
    <property type="entry name" value="Tyr/Ser_Pase_IphP-type"/>
</dbReference>
<name>A0A7I7YR62_9MYCO</name>